<reference evidence="2" key="1">
    <citation type="journal article" date="2022" name="bioRxiv">
        <title>Genomics of Preaxostyla Flagellates Illuminates Evolutionary Transitions and the Path Towards Mitochondrial Loss.</title>
        <authorList>
            <person name="Novak L.V.F."/>
            <person name="Treitli S.C."/>
            <person name="Pyrih J."/>
            <person name="Halakuc P."/>
            <person name="Pipaliya S.V."/>
            <person name="Vacek V."/>
            <person name="Brzon O."/>
            <person name="Soukal P."/>
            <person name="Eme L."/>
            <person name="Dacks J.B."/>
            <person name="Karnkowska A."/>
            <person name="Elias M."/>
            <person name="Hampl V."/>
        </authorList>
    </citation>
    <scope>NUCLEOTIDE SEQUENCE</scope>
    <source>
        <strain evidence="2">RCP-MX</strain>
    </source>
</reference>
<accession>A0ABQ8UUZ1</accession>
<gene>
    <name evidence="2" type="ORF">PAPYR_1610</name>
</gene>
<keyword evidence="3" id="KW-1185">Reference proteome</keyword>
<protein>
    <submittedName>
        <fullName evidence="2">Uncharacterized protein</fullName>
    </submittedName>
</protein>
<evidence type="ECO:0000313" key="3">
    <source>
        <dbReference type="Proteomes" id="UP001141327"/>
    </source>
</evidence>
<sequence length="184" mass="18431">MSVNLGGSVSDPDHVALGRPSTPSGGSTSRWRLLALPPLPPSPLPAPLVWTGSINEWTAGALCAQTRPHPPSCPAGPPSTAHLVLDRWVATGGQVNVGLQVDSVRVATGGGRETRGDVDLEAVGHGRLGLAEAEPCAHVGDVPSPQPQSGAAAGGLPPCTVSACYLSVHALGTSPRPAPHPAGS</sequence>
<evidence type="ECO:0000313" key="2">
    <source>
        <dbReference type="EMBL" id="KAJ4461911.1"/>
    </source>
</evidence>
<proteinExistence type="predicted"/>
<comment type="caution">
    <text evidence="2">The sequence shown here is derived from an EMBL/GenBank/DDBJ whole genome shotgun (WGS) entry which is preliminary data.</text>
</comment>
<name>A0ABQ8UUZ1_9EUKA</name>
<dbReference type="EMBL" id="JAPMOS010000005">
    <property type="protein sequence ID" value="KAJ4461911.1"/>
    <property type="molecule type" value="Genomic_DNA"/>
</dbReference>
<organism evidence="2 3">
    <name type="scientific">Paratrimastix pyriformis</name>
    <dbReference type="NCBI Taxonomy" id="342808"/>
    <lineage>
        <taxon>Eukaryota</taxon>
        <taxon>Metamonada</taxon>
        <taxon>Preaxostyla</taxon>
        <taxon>Paratrimastigidae</taxon>
        <taxon>Paratrimastix</taxon>
    </lineage>
</organism>
<evidence type="ECO:0000256" key="1">
    <source>
        <dbReference type="SAM" id="MobiDB-lite"/>
    </source>
</evidence>
<feature type="compositionally biased region" description="Low complexity" evidence="1">
    <location>
        <begin position="18"/>
        <end position="29"/>
    </location>
</feature>
<dbReference type="Proteomes" id="UP001141327">
    <property type="component" value="Unassembled WGS sequence"/>
</dbReference>
<feature type="region of interest" description="Disordered" evidence="1">
    <location>
        <begin position="1"/>
        <end position="29"/>
    </location>
</feature>